<sequence length="428" mass="47864">MRLPCDVEIQNRMLPSHGMIKRGRSIRASIVIGRRPLAGNSEGGIFLAICTAKDRDGAKYCLKGNVVKIFGRFVQEGKATIRIHEPAQDVCISKADPLQLKVLLTAVNLAHRDQDLPNVQLSSLVPAKQSQVERPKTNVVIHRRQDYPITTGFPQRMEFLQVNGCSLKKVDSRILKAKHLKRLDLSSNSICEIPGNLDQLTNLSELNFSHNQLQYLPVGLCKSLHLVRTLQCLNISHNHIKHLPFELVNLARLVRLDISHNSLETLPDNFGKLHHLRFLNMSGSDIKFVPSSFSKLRLEELDLSGCDSALFAASRSIDIPDTPKHVPKLVELAGRTVITAKLPFTEGDIPVTLCFYLSPSRWHWCFQGTPISVEGHPYGTFAVPMDLSQIAHTVTSSDFQRRAAPILMKGYFCSYKCQVMFTGGGYAR</sequence>
<dbReference type="InterPro" id="IPR050216">
    <property type="entry name" value="LRR_domain-containing"/>
</dbReference>
<evidence type="ECO:0000256" key="1">
    <source>
        <dbReference type="ARBA" id="ARBA00022614"/>
    </source>
</evidence>
<dbReference type="EnsemblMetazoa" id="XM_030998434">
    <property type="protein sequence ID" value="XP_030854294"/>
    <property type="gene ID" value="LOC115929466"/>
</dbReference>
<keyword evidence="3" id="KW-0539">Nucleus</keyword>
<keyword evidence="1" id="KW-0433">Leucine-rich repeat</keyword>
<evidence type="ECO:0000256" key="2">
    <source>
        <dbReference type="ARBA" id="ARBA00022737"/>
    </source>
</evidence>
<keyword evidence="2" id="KW-0677">Repeat</keyword>
<dbReference type="SUPFAM" id="SSF52058">
    <property type="entry name" value="L domain-like"/>
    <property type="match status" value="1"/>
</dbReference>
<organism evidence="5 6">
    <name type="scientific">Strongylocentrotus purpuratus</name>
    <name type="common">Purple sea urchin</name>
    <dbReference type="NCBI Taxonomy" id="7668"/>
    <lineage>
        <taxon>Eukaryota</taxon>
        <taxon>Metazoa</taxon>
        <taxon>Echinodermata</taxon>
        <taxon>Eleutherozoa</taxon>
        <taxon>Echinozoa</taxon>
        <taxon>Echinoidea</taxon>
        <taxon>Euechinoidea</taxon>
        <taxon>Echinacea</taxon>
        <taxon>Camarodonta</taxon>
        <taxon>Echinidea</taxon>
        <taxon>Strongylocentrotidae</taxon>
        <taxon>Strongylocentrotus</taxon>
    </lineage>
</organism>
<dbReference type="GO" id="GO:0035556">
    <property type="term" value="P:intracellular signal transduction"/>
    <property type="evidence" value="ECO:0000318"/>
    <property type="project" value="GO_Central"/>
</dbReference>
<reference evidence="6" key="1">
    <citation type="submission" date="2015-02" db="EMBL/GenBank/DDBJ databases">
        <title>Genome sequencing for Strongylocentrotus purpuratus.</title>
        <authorList>
            <person name="Murali S."/>
            <person name="Liu Y."/>
            <person name="Vee V."/>
            <person name="English A."/>
            <person name="Wang M."/>
            <person name="Skinner E."/>
            <person name="Han Y."/>
            <person name="Muzny D.M."/>
            <person name="Worley K.C."/>
            <person name="Gibbs R.A."/>
        </authorList>
    </citation>
    <scope>NUCLEOTIDE SEQUENCE</scope>
</reference>
<dbReference type="InterPro" id="IPR057437">
    <property type="entry name" value="PIF1/LRR1_PH"/>
</dbReference>
<evidence type="ECO:0000313" key="6">
    <source>
        <dbReference type="Proteomes" id="UP000007110"/>
    </source>
</evidence>
<evidence type="ECO:0000256" key="3">
    <source>
        <dbReference type="ARBA" id="ARBA00023242"/>
    </source>
</evidence>
<dbReference type="PANTHER" id="PTHR48051">
    <property type="match status" value="1"/>
</dbReference>
<dbReference type="InterPro" id="IPR032675">
    <property type="entry name" value="LRR_dom_sf"/>
</dbReference>
<dbReference type="OrthoDB" id="17912at2759"/>
<dbReference type="AlphaFoldDB" id="A0A7M7PP04"/>
<name>A0A7M7PP04_STRPU</name>
<protein>
    <recommendedName>
        <fullName evidence="4">PIF1/LRR1 pleckstrin homology domain-containing protein</fullName>
    </recommendedName>
</protein>
<dbReference type="Gene3D" id="3.80.10.10">
    <property type="entry name" value="Ribonuclease Inhibitor"/>
    <property type="match status" value="1"/>
</dbReference>
<dbReference type="SMART" id="SM00369">
    <property type="entry name" value="LRR_TYP"/>
    <property type="match status" value="4"/>
</dbReference>
<dbReference type="OMA" id="GELNDWC"/>
<dbReference type="Pfam" id="PF13855">
    <property type="entry name" value="LRR_8"/>
    <property type="match status" value="2"/>
</dbReference>
<dbReference type="Pfam" id="PF25344">
    <property type="entry name" value="PH_LRR1"/>
    <property type="match status" value="1"/>
</dbReference>
<dbReference type="PROSITE" id="PS51450">
    <property type="entry name" value="LRR"/>
    <property type="match status" value="2"/>
</dbReference>
<feature type="domain" description="PIF1/LRR1 pleckstrin homology" evidence="4">
    <location>
        <begin position="1"/>
        <end position="121"/>
    </location>
</feature>
<evidence type="ECO:0000259" key="4">
    <source>
        <dbReference type="Pfam" id="PF25344"/>
    </source>
</evidence>
<dbReference type="CTD" id="122769"/>
<dbReference type="Proteomes" id="UP000007110">
    <property type="component" value="Unassembled WGS sequence"/>
</dbReference>
<dbReference type="PANTHER" id="PTHR48051:SF52">
    <property type="entry name" value="LEUCINE-RICH REPEAT PROTEIN 1"/>
    <property type="match status" value="1"/>
</dbReference>
<dbReference type="InParanoid" id="A0A7M7PP04"/>
<dbReference type="RefSeq" id="XP_030854294.1">
    <property type="nucleotide sequence ID" value="XM_030998434.1"/>
</dbReference>
<keyword evidence="6" id="KW-1185">Reference proteome</keyword>
<dbReference type="InterPro" id="IPR001611">
    <property type="entry name" value="Leu-rich_rpt"/>
</dbReference>
<accession>A0A7M7PP04</accession>
<proteinExistence type="predicted"/>
<evidence type="ECO:0000313" key="5">
    <source>
        <dbReference type="EnsemblMetazoa" id="XP_030854294"/>
    </source>
</evidence>
<reference evidence="5" key="2">
    <citation type="submission" date="2021-01" db="UniProtKB">
        <authorList>
            <consortium name="EnsemblMetazoa"/>
        </authorList>
    </citation>
    <scope>IDENTIFICATION</scope>
</reference>
<dbReference type="KEGG" id="spu:115929466"/>
<dbReference type="GeneID" id="115929466"/>
<dbReference type="InterPro" id="IPR003591">
    <property type="entry name" value="Leu-rich_rpt_typical-subtyp"/>
</dbReference>